<feature type="compositionally biased region" description="Pro residues" evidence="1">
    <location>
        <begin position="112"/>
        <end position="139"/>
    </location>
</feature>
<dbReference type="Proteomes" id="UP000559404">
    <property type="component" value="Unassembled WGS sequence"/>
</dbReference>
<sequence>MRVGLIASTAGHLAVLLWGVVSFPNAKPFDVPPVDSLPVDLVPISELTKLRIGEKDAEVREVEATKPVKPKTPEVKPETPPVQAKTETPTPTPTPEPAKQPAKQAAKQPAAAPEPEPAPPTPPRPAEPVKAPEPAPAPAPKEAVAEAPKEKAPEPAEKKVAEAPKPVPSVRPRTKPTPPPKATKKKKAFNPNQIAALLNKVDPAGGGTPSASENPASLGSRKGLSNVSMSQSELDALRSQISQCWNPPAGSAGANDLNVRLKVYLRPDGGVDMQPEVLNSSSNPSFTIAAESARRAVLRCAPYSLPAAKYDAWREVIINFDPRDLLGG</sequence>
<evidence type="ECO:0000313" key="2">
    <source>
        <dbReference type="EMBL" id="MBA4612285.1"/>
    </source>
</evidence>
<feature type="compositionally biased region" description="Polar residues" evidence="1">
    <location>
        <begin position="209"/>
        <end position="224"/>
    </location>
</feature>
<proteinExistence type="predicted"/>
<dbReference type="EMBL" id="JACEON010000010">
    <property type="protein sequence ID" value="MBA4612285.1"/>
    <property type="molecule type" value="Genomic_DNA"/>
</dbReference>
<dbReference type="AlphaFoldDB" id="A0A838XP75"/>
<comment type="caution">
    <text evidence="2">The sequence shown here is derived from an EMBL/GenBank/DDBJ whole genome shotgun (WGS) entry which is preliminary data.</text>
</comment>
<gene>
    <name evidence="2" type="ORF">H1W37_11515</name>
</gene>
<accession>A0A838XP75</accession>
<reference evidence="2 3" key="1">
    <citation type="submission" date="2020-07" db="EMBL/GenBank/DDBJ databases">
        <authorList>
            <person name="Li M."/>
        </authorList>
    </citation>
    <scope>NUCLEOTIDE SEQUENCE [LARGE SCALE GENOMIC DNA]</scope>
    <source>
        <strain evidence="2 3">DSM 23284</strain>
    </source>
</reference>
<keyword evidence="3" id="KW-1185">Reference proteome</keyword>
<organism evidence="2 3">
    <name type="scientific">Stappia taiwanensis</name>
    <dbReference type="NCBI Taxonomy" id="992267"/>
    <lineage>
        <taxon>Bacteria</taxon>
        <taxon>Pseudomonadati</taxon>
        <taxon>Pseudomonadota</taxon>
        <taxon>Alphaproteobacteria</taxon>
        <taxon>Hyphomicrobiales</taxon>
        <taxon>Stappiaceae</taxon>
        <taxon>Stappia</taxon>
    </lineage>
</organism>
<dbReference type="Gene3D" id="3.30.1150.10">
    <property type="match status" value="1"/>
</dbReference>
<dbReference type="SUPFAM" id="SSF74653">
    <property type="entry name" value="TolA/TonB C-terminal domain"/>
    <property type="match status" value="1"/>
</dbReference>
<feature type="compositionally biased region" description="Basic and acidic residues" evidence="1">
    <location>
        <begin position="143"/>
        <end position="162"/>
    </location>
</feature>
<protein>
    <submittedName>
        <fullName evidence="2">Cell envelope biogenesis protein TolA</fullName>
    </submittedName>
</protein>
<feature type="compositionally biased region" description="Low complexity" evidence="1">
    <location>
        <begin position="99"/>
        <end position="111"/>
    </location>
</feature>
<feature type="compositionally biased region" description="Basic and acidic residues" evidence="1">
    <location>
        <begin position="58"/>
        <end position="77"/>
    </location>
</feature>
<evidence type="ECO:0000313" key="3">
    <source>
        <dbReference type="Proteomes" id="UP000559404"/>
    </source>
</evidence>
<dbReference type="RefSeq" id="WP_181760490.1">
    <property type="nucleotide sequence ID" value="NZ_BMCR01000009.1"/>
</dbReference>
<evidence type="ECO:0000256" key="1">
    <source>
        <dbReference type="SAM" id="MobiDB-lite"/>
    </source>
</evidence>
<name>A0A838XP75_9HYPH</name>
<reference evidence="2 3" key="2">
    <citation type="submission" date="2020-08" db="EMBL/GenBank/DDBJ databases">
        <title>Stappia taiwanensis sp. nov., isolated from a coastal thermal spring.</title>
        <authorList>
            <person name="Kampfer P."/>
        </authorList>
    </citation>
    <scope>NUCLEOTIDE SEQUENCE [LARGE SCALE GENOMIC DNA]</scope>
    <source>
        <strain evidence="2 3">DSM 23284</strain>
    </source>
</reference>
<feature type="compositionally biased region" description="Pro residues" evidence="1">
    <location>
        <begin position="165"/>
        <end position="181"/>
    </location>
</feature>
<feature type="region of interest" description="Disordered" evidence="1">
    <location>
        <begin position="58"/>
        <end position="224"/>
    </location>
</feature>